<gene>
    <name evidence="2" type="ORF">V0288_03980</name>
</gene>
<feature type="domain" description="Nuclear transport factor 2" evidence="1">
    <location>
        <begin position="21"/>
        <end position="115"/>
    </location>
</feature>
<dbReference type="InterPro" id="IPR002075">
    <property type="entry name" value="NTF2_dom"/>
</dbReference>
<dbReference type="Pfam" id="PF02136">
    <property type="entry name" value="NTF2"/>
    <property type="match status" value="1"/>
</dbReference>
<dbReference type="EMBL" id="JBAFSM010000005">
    <property type="protein sequence ID" value="MEG3436268.1"/>
    <property type="molecule type" value="Genomic_DNA"/>
</dbReference>
<dbReference type="InterPro" id="IPR032710">
    <property type="entry name" value="NTF2-like_dom_sf"/>
</dbReference>
<keyword evidence="2" id="KW-0413">Isomerase</keyword>
<organism evidence="2 3">
    <name type="scientific">Pannus brasiliensis CCIBt3594</name>
    <dbReference type="NCBI Taxonomy" id="1427578"/>
    <lineage>
        <taxon>Bacteria</taxon>
        <taxon>Bacillati</taxon>
        <taxon>Cyanobacteriota</taxon>
        <taxon>Cyanophyceae</taxon>
        <taxon>Oscillatoriophycideae</taxon>
        <taxon>Chroococcales</taxon>
        <taxon>Microcystaceae</taxon>
        <taxon>Pannus</taxon>
    </lineage>
</organism>
<dbReference type="AlphaFoldDB" id="A0AAW9QSH5"/>
<dbReference type="GO" id="GO:0016853">
    <property type="term" value="F:isomerase activity"/>
    <property type="evidence" value="ECO:0007669"/>
    <property type="project" value="UniProtKB-KW"/>
</dbReference>
<name>A0AAW9QSH5_9CHRO</name>
<evidence type="ECO:0000313" key="2">
    <source>
        <dbReference type="EMBL" id="MEG3436268.1"/>
    </source>
</evidence>
<reference evidence="2 3" key="1">
    <citation type="submission" date="2024-01" db="EMBL/GenBank/DDBJ databases">
        <title>Genomic insights into the taxonomy and metabolism of the cyanobacterium Pannus brasiliensis CCIBt3594.</title>
        <authorList>
            <person name="Machado M."/>
            <person name="Botero N.B."/>
            <person name="Andreote A.P.D."/>
            <person name="Feitosa A.M.T."/>
            <person name="Popin R."/>
            <person name="Sivonen K."/>
            <person name="Fiore M.F."/>
        </authorList>
    </citation>
    <scope>NUCLEOTIDE SEQUENCE [LARGE SCALE GENOMIC DNA]</scope>
    <source>
        <strain evidence="2 3">CCIBt3594</strain>
    </source>
</reference>
<evidence type="ECO:0000259" key="1">
    <source>
        <dbReference type="Pfam" id="PF02136"/>
    </source>
</evidence>
<dbReference type="Gene3D" id="3.10.450.50">
    <property type="match status" value="1"/>
</dbReference>
<protein>
    <submittedName>
        <fullName evidence="2">Ketosteroid isomerase family protein</fullName>
    </submittedName>
</protein>
<keyword evidence="3" id="KW-1185">Reference proteome</keyword>
<proteinExistence type="predicted"/>
<dbReference type="SUPFAM" id="SSF54427">
    <property type="entry name" value="NTF2-like"/>
    <property type="match status" value="1"/>
</dbReference>
<evidence type="ECO:0000313" key="3">
    <source>
        <dbReference type="Proteomes" id="UP001328733"/>
    </source>
</evidence>
<dbReference type="Proteomes" id="UP001328733">
    <property type="component" value="Unassembled WGS sequence"/>
</dbReference>
<accession>A0AAW9QSH5</accession>
<sequence length="138" mass="15174">MTIANTEHSRITIEGIDEPTISRYFETLNAGEFGQTAGLFAESGTLIAPFEEGVTGREAIEAYLSEEAKGLIAFPRQGTREVFEDGSLQIVVVGKVQTPLFTVNVEWTFRLTPAGQIESVTVKLLANPRELLNLRQFA</sequence>
<dbReference type="RefSeq" id="WP_332863722.1">
    <property type="nucleotide sequence ID" value="NZ_JBAFSM010000005.1"/>
</dbReference>
<comment type="caution">
    <text evidence="2">The sequence shown here is derived from an EMBL/GenBank/DDBJ whole genome shotgun (WGS) entry which is preliminary data.</text>
</comment>